<dbReference type="Proteomes" id="UP000182241">
    <property type="component" value="Unassembled WGS sequence"/>
</dbReference>
<keyword evidence="3" id="KW-1185">Reference proteome</keyword>
<dbReference type="RefSeq" id="WP_068738935.1">
    <property type="nucleotide sequence ID" value="NZ_FNSA01000003.1"/>
</dbReference>
<organism evidence="2 3">
    <name type="scientific">Tsukamurella tyrosinosolvens</name>
    <dbReference type="NCBI Taxonomy" id="57704"/>
    <lineage>
        <taxon>Bacteria</taxon>
        <taxon>Bacillati</taxon>
        <taxon>Actinomycetota</taxon>
        <taxon>Actinomycetes</taxon>
        <taxon>Mycobacteriales</taxon>
        <taxon>Tsukamurellaceae</taxon>
        <taxon>Tsukamurella</taxon>
    </lineage>
</organism>
<dbReference type="STRING" id="57704.SAMN04489793_3613"/>
<reference evidence="3" key="1">
    <citation type="submission" date="2016-10" db="EMBL/GenBank/DDBJ databases">
        <authorList>
            <person name="Varghese N."/>
            <person name="Submissions S."/>
        </authorList>
    </citation>
    <scope>NUCLEOTIDE SEQUENCE [LARGE SCALE GENOMIC DNA]</scope>
    <source>
        <strain evidence="3">DSM 44234</strain>
    </source>
</reference>
<proteinExistence type="predicted"/>
<evidence type="ECO:0000313" key="2">
    <source>
        <dbReference type="EMBL" id="SEC94534.1"/>
    </source>
</evidence>
<feature type="compositionally biased region" description="Basic and acidic residues" evidence="1">
    <location>
        <begin position="1"/>
        <end position="27"/>
    </location>
</feature>
<dbReference type="EMBL" id="FNSA01000003">
    <property type="protein sequence ID" value="SEC94534.1"/>
    <property type="molecule type" value="Genomic_DNA"/>
</dbReference>
<feature type="region of interest" description="Disordered" evidence="1">
    <location>
        <begin position="1"/>
        <end position="32"/>
    </location>
</feature>
<evidence type="ECO:0000313" key="3">
    <source>
        <dbReference type="Proteomes" id="UP000182241"/>
    </source>
</evidence>
<accession>A0A1H4WPR0</accession>
<sequence length="137" mass="15107">MNRPQEQHCDLGLDPDADRTPDMRRAPADAAAEAQINAIASQQKEKIMTSIARPAFPRTDRRDTLTEILAEHYGPEVQIVDAPLEWMPINLFLENMGISTTEFVATARLIAEITTCTIGDASNQLEAIGTAIEVMSR</sequence>
<name>A0A1H4WPR0_TSUTY</name>
<evidence type="ECO:0000256" key="1">
    <source>
        <dbReference type="SAM" id="MobiDB-lite"/>
    </source>
</evidence>
<protein>
    <submittedName>
        <fullName evidence="2">Uncharacterized protein</fullName>
    </submittedName>
</protein>
<dbReference type="AlphaFoldDB" id="A0A1H4WPR0"/>
<gene>
    <name evidence="2" type="ORF">SAMN04489793_3613</name>
</gene>